<dbReference type="Proteomes" id="UP000268059">
    <property type="component" value="Chromosome"/>
</dbReference>
<reference evidence="4 5" key="1">
    <citation type="submission" date="2018-11" db="EMBL/GenBank/DDBJ databases">
        <title>Novel Erysipelotrichaceae bacterium isolated from small intestine of a swine.</title>
        <authorList>
            <person name="Kim J.S."/>
            <person name="Choe H."/>
            <person name="Lee Y.R."/>
            <person name="Kim K.M."/>
            <person name="Park D.S."/>
        </authorList>
    </citation>
    <scope>NUCLEOTIDE SEQUENCE [LARGE SCALE GENOMIC DNA]</scope>
    <source>
        <strain evidence="4 5">SG0102</strain>
    </source>
</reference>
<keyword evidence="2" id="KW-0812">Transmembrane</keyword>
<protein>
    <submittedName>
        <fullName evidence="4">ABC transporter</fullName>
    </submittedName>
</protein>
<sequence>MAKDAKETHSSRRLSEILSILQKHHIIRGLTPVKLREILEDLGPTYVKFGQIMSMRSDMLPSSYTKELEKLRTDVSPMDFTTVKASIEEELGMPLKDVFASINEKPLGSASIAQVHEATLVTGEEVVIKIQRPHIYEIMEADIKLLRRACGMLKIAGQTGNLLDFKGVVDELWRTSQLEMDFIKEAENIDKFTSFNKDIKYIMCPIVFHQFTTRKMLVMTNLGGYQIDQKQFLTEEGYDMDEIATKAAENYVKQILDDGFFHADPHPGNIHVFQGKIAWIDFGMMGTLTADTQRIISKAVYAVVDDDIYDLEEAFLLLVKPEQEINQTQLIHQLDMIVEKYKETNFSDFNLGPLIEGCLTIIKTNKIQVPADLTLLARSMITMEGTLGKVSDHVNLLEILANHMRHKIQSELDLKTQMMQWAQVLYTNVRKGAAIPSMSADVLKQLKNGHLTLHVSQDPDMKTLREQRRNNHNLTLAIIIGVLYLSGSLMTISEIPKMLYGMPFISWVEYLVGTVLLVRLLLDLTKHV</sequence>
<dbReference type="EMBL" id="AP019309">
    <property type="protein sequence ID" value="BBH26432.1"/>
    <property type="molecule type" value="Genomic_DNA"/>
</dbReference>
<feature type="transmembrane region" description="Helical" evidence="2">
    <location>
        <begin position="474"/>
        <end position="492"/>
    </location>
</feature>
<keyword evidence="5" id="KW-1185">Reference proteome</keyword>
<evidence type="ECO:0000256" key="1">
    <source>
        <dbReference type="ARBA" id="ARBA00009670"/>
    </source>
</evidence>
<dbReference type="RefSeq" id="WP_125119302.1">
    <property type="nucleotide sequence ID" value="NZ_AP019309.1"/>
</dbReference>
<name>A0A3G9J789_9FIRM</name>
<feature type="transmembrane region" description="Helical" evidence="2">
    <location>
        <begin position="504"/>
        <end position="522"/>
    </location>
</feature>
<keyword evidence="2" id="KW-1133">Transmembrane helix</keyword>
<evidence type="ECO:0000313" key="5">
    <source>
        <dbReference type="Proteomes" id="UP000268059"/>
    </source>
</evidence>
<evidence type="ECO:0000259" key="3">
    <source>
        <dbReference type="Pfam" id="PF03109"/>
    </source>
</evidence>
<dbReference type="InterPro" id="IPR050154">
    <property type="entry name" value="UbiB_kinase"/>
</dbReference>
<keyword evidence="2" id="KW-0472">Membrane</keyword>
<dbReference type="KEGG" id="ebm:SG0102_13660"/>
<dbReference type="InParanoid" id="A0A3G9J789"/>
<dbReference type="InterPro" id="IPR004147">
    <property type="entry name" value="ABC1_dom"/>
</dbReference>
<organism evidence="4 5">
    <name type="scientific">Intestinibaculum porci</name>
    <dbReference type="NCBI Taxonomy" id="2487118"/>
    <lineage>
        <taxon>Bacteria</taxon>
        <taxon>Bacillati</taxon>
        <taxon>Bacillota</taxon>
        <taxon>Erysipelotrichia</taxon>
        <taxon>Erysipelotrichales</taxon>
        <taxon>Erysipelotrichaceae</taxon>
        <taxon>Intestinibaculum</taxon>
    </lineage>
</organism>
<accession>A0A3G9J789</accession>
<dbReference type="OrthoDB" id="9795390at2"/>
<dbReference type="Pfam" id="PF03109">
    <property type="entry name" value="ABC1"/>
    <property type="match status" value="1"/>
</dbReference>
<evidence type="ECO:0000313" key="4">
    <source>
        <dbReference type="EMBL" id="BBH26432.1"/>
    </source>
</evidence>
<dbReference type="PANTHER" id="PTHR10566:SF113">
    <property type="entry name" value="PROTEIN ACTIVITY OF BC1 COMPLEX KINASE 7, CHLOROPLASTIC"/>
    <property type="match status" value="1"/>
</dbReference>
<dbReference type="AlphaFoldDB" id="A0A3G9J789"/>
<gene>
    <name evidence="4" type="ORF">SG0102_13660</name>
</gene>
<dbReference type="PANTHER" id="PTHR10566">
    <property type="entry name" value="CHAPERONE-ACTIVITY OF BC1 COMPLEX CABC1 -RELATED"/>
    <property type="match status" value="1"/>
</dbReference>
<comment type="similarity">
    <text evidence="1">Belongs to the protein kinase superfamily. ADCK protein kinase family.</text>
</comment>
<dbReference type="CDD" id="cd05121">
    <property type="entry name" value="ABC1_ADCK3-like"/>
    <property type="match status" value="1"/>
</dbReference>
<feature type="domain" description="ABC1 atypical kinase-like" evidence="3">
    <location>
        <begin position="70"/>
        <end position="311"/>
    </location>
</feature>
<dbReference type="SUPFAM" id="SSF56112">
    <property type="entry name" value="Protein kinase-like (PK-like)"/>
    <property type="match status" value="1"/>
</dbReference>
<evidence type="ECO:0000256" key="2">
    <source>
        <dbReference type="SAM" id="Phobius"/>
    </source>
</evidence>
<proteinExistence type="inferred from homology"/>
<dbReference type="InterPro" id="IPR011009">
    <property type="entry name" value="Kinase-like_dom_sf"/>
</dbReference>